<evidence type="ECO:0000313" key="1">
    <source>
        <dbReference type="EMBL" id="CAA9233494.1"/>
    </source>
</evidence>
<proteinExistence type="predicted"/>
<organism evidence="1">
    <name type="scientific">uncultured Craurococcus sp</name>
    <dbReference type="NCBI Taxonomy" id="1135998"/>
    <lineage>
        <taxon>Bacteria</taxon>
        <taxon>Pseudomonadati</taxon>
        <taxon>Pseudomonadota</taxon>
        <taxon>Alphaproteobacteria</taxon>
        <taxon>Acetobacterales</taxon>
        <taxon>Acetobacteraceae</taxon>
        <taxon>Craurococcus</taxon>
        <taxon>environmental samples</taxon>
    </lineage>
</organism>
<reference evidence="1" key="1">
    <citation type="submission" date="2020-02" db="EMBL/GenBank/DDBJ databases">
        <authorList>
            <person name="Meier V. D."/>
        </authorList>
    </citation>
    <scope>NUCLEOTIDE SEQUENCE</scope>
    <source>
        <strain evidence="1">AVDCRST_MAG27</strain>
    </source>
</reference>
<dbReference type="AlphaFoldDB" id="A0A6J4HU36"/>
<dbReference type="EMBL" id="CADCTD010000049">
    <property type="protein sequence ID" value="CAA9233494.1"/>
    <property type="molecule type" value="Genomic_DNA"/>
</dbReference>
<sequence length="129" mass="13776">MHTDTTRHPYIDAFIASLMPRQVALGHLKDPPAPHVLPLPHGSPEAERLLDLLLGADHDLRDDHAKAGAVNLALAEMRLRRLIAEKGLTPPLEAATRGLHAAQEELAAGHTARALSAVADAVRAVRAGH</sequence>
<accession>A0A6J4HU36</accession>
<name>A0A6J4HU36_9PROT</name>
<gene>
    <name evidence="1" type="ORF">AVDCRST_MAG27-2132</name>
</gene>
<protein>
    <submittedName>
        <fullName evidence="1">Uncharacterized protein</fullName>
    </submittedName>
</protein>